<proteinExistence type="predicted"/>
<evidence type="ECO:0000313" key="2">
    <source>
        <dbReference type="EMBL" id="TKR89069.1"/>
    </source>
</evidence>
<gene>
    <name evidence="2" type="ORF">L596_013227</name>
</gene>
<name>A0A4U5NZI2_STECR</name>
<keyword evidence="1" id="KW-1133">Transmembrane helix</keyword>
<keyword evidence="3" id="KW-1185">Reference proteome</keyword>
<dbReference type="AlphaFoldDB" id="A0A4U5NZI2"/>
<evidence type="ECO:0000256" key="1">
    <source>
        <dbReference type="SAM" id="Phobius"/>
    </source>
</evidence>
<sequence length="119" mass="13098">MTSLPSLFIKHARKMDLRITKSTEISSTSNAAMVTTVTCLQVDSSFSALGLFFSTCFCICSCACVVNLGQISGFLSRRSDRPVIAFKTLFESISFQTSGTALSRMHESFRSHSSLQEHQ</sequence>
<dbReference type="EMBL" id="AZBU02000003">
    <property type="protein sequence ID" value="TKR89069.1"/>
    <property type="molecule type" value="Genomic_DNA"/>
</dbReference>
<organism evidence="2 3">
    <name type="scientific">Steinernema carpocapsae</name>
    <name type="common">Entomopathogenic nematode</name>
    <dbReference type="NCBI Taxonomy" id="34508"/>
    <lineage>
        <taxon>Eukaryota</taxon>
        <taxon>Metazoa</taxon>
        <taxon>Ecdysozoa</taxon>
        <taxon>Nematoda</taxon>
        <taxon>Chromadorea</taxon>
        <taxon>Rhabditida</taxon>
        <taxon>Tylenchina</taxon>
        <taxon>Panagrolaimomorpha</taxon>
        <taxon>Strongyloidoidea</taxon>
        <taxon>Steinernematidae</taxon>
        <taxon>Steinernema</taxon>
    </lineage>
</organism>
<reference evidence="2 3" key="2">
    <citation type="journal article" date="2019" name="G3 (Bethesda)">
        <title>Hybrid Assembly of the Genome of the Entomopathogenic Nematode Steinernema carpocapsae Identifies the X-Chromosome.</title>
        <authorList>
            <person name="Serra L."/>
            <person name="Macchietto M."/>
            <person name="Macias-Munoz A."/>
            <person name="McGill C.J."/>
            <person name="Rodriguez I.M."/>
            <person name="Rodriguez B."/>
            <person name="Murad R."/>
            <person name="Mortazavi A."/>
        </authorList>
    </citation>
    <scope>NUCLEOTIDE SEQUENCE [LARGE SCALE GENOMIC DNA]</scope>
    <source>
        <strain evidence="2 3">ALL</strain>
    </source>
</reference>
<reference evidence="2 3" key="1">
    <citation type="journal article" date="2015" name="Genome Biol.">
        <title>Comparative genomics of Steinernema reveals deeply conserved gene regulatory networks.</title>
        <authorList>
            <person name="Dillman A.R."/>
            <person name="Macchietto M."/>
            <person name="Porter C.F."/>
            <person name="Rogers A."/>
            <person name="Williams B."/>
            <person name="Antoshechkin I."/>
            <person name="Lee M.M."/>
            <person name="Goodwin Z."/>
            <person name="Lu X."/>
            <person name="Lewis E.E."/>
            <person name="Goodrich-Blair H."/>
            <person name="Stock S.P."/>
            <person name="Adams B.J."/>
            <person name="Sternberg P.W."/>
            <person name="Mortazavi A."/>
        </authorList>
    </citation>
    <scope>NUCLEOTIDE SEQUENCE [LARGE SCALE GENOMIC DNA]</scope>
    <source>
        <strain evidence="2 3">ALL</strain>
    </source>
</reference>
<feature type="transmembrane region" description="Helical" evidence="1">
    <location>
        <begin position="46"/>
        <end position="68"/>
    </location>
</feature>
<comment type="caution">
    <text evidence="2">The sequence shown here is derived from an EMBL/GenBank/DDBJ whole genome shotgun (WGS) entry which is preliminary data.</text>
</comment>
<evidence type="ECO:0000313" key="3">
    <source>
        <dbReference type="Proteomes" id="UP000298663"/>
    </source>
</evidence>
<accession>A0A4U5NZI2</accession>
<protein>
    <submittedName>
        <fullName evidence="2">Uncharacterized protein</fullName>
    </submittedName>
</protein>
<keyword evidence="1" id="KW-0472">Membrane</keyword>
<keyword evidence="1" id="KW-0812">Transmembrane</keyword>
<dbReference type="Proteomes" id="UP000298663">
    <property type="component" value="Unassembled WGS sequence"/>
</dbReference>